<accession>A0A6J7X160</accession>
<dbReference type="EMBL" id="LR798335">
    <property type="protein sequence ID" value="CAB5224143.1"/>
    <property type="molecule type" value="Genomic_DNA"/>
</dbReference>
<protein>
    <submittedName>
        <fullName evidence="1">Uncharacterized protein</fullName>
    </submittedName>
</protein>
<evidence type="ECO:0000313" key="1">
    <source>
        <dbReference type="EMBL" id="CAB5224143.1"/>
    </source>
</evidence>
<proteinExistence type="predicted"/>
<name>A0A6J7X160_9CAUD</name>
<gene>
    <name evidence="1" type="ORF">UFOVP393_35</name>
</gene>
<reference evidence="1" key="1">
    <citation type="submission" date="2020-05" db="EMBL/GenBank/DDBJ databases">
        <authorList>
            <person name="Chiriac C."/>
            <person name="Salcher M."/>
            <person name="Ghai R."/>
            <person name="Kavagutti S V."/>
        </authorList>
    </citation>
    <scope>NUCLEOTIDE SEQUENCE</scope>
</reference>
<sequence>MSAMTDEYLDLLIKKIDKKVLQLQEALADDNVKDFPEYKKTCGEVKGLLTARLYTTDLQKRLRENDDE</sequence>
<organism evidence="1">
    <name type="scientific">uncultured Caudovirales phage</name>
    <dbReference type="NCBI Taxonomy" id="2100421"/>
    <lineage>
        <taxon>Viruses</taxon>
        <taxon>Duplodnaviria</taxon>
        <taxon>Heunggongvirae</taxon>
        <taxon>Uroviricota</taxon>
        <taxon>Caudoviricetes</taxon>
        <taxon>Peduoviridae</taxon>
        <taxon>Maltschvirus</taxon>
        <taxon>Maltschvirus maltsch</taxon>
    </lineage>
</organism>